<dbReference type="InterPro" id="IPR001226">
    <property type="entry name" value="Flavodoxin_CS"/>
</dbReference>
<dbReference type="AlphaFoldDB" id="A0A7W4VXV9"/>
<comment type="caution">
    <text evidence="2">The sequence shown here is derived from an EMBL/GenBank/DDBJ whole genome shotgun (WGS) entry which is preliminary data.</text>
</comment>
<gene>
    <name evidence="2" type="ORF">FHU40_003568</name>
</gene>
<dbReference type="Proteomes" id="UP000589626">
    <property type="component" value="Unassembled WGS sequence"/>
</dbReference>
<organism evidence="2 3">
    <name type="scientific">Nocardioides soli</name>
    <dbReference type="NCBI Taxonomy" id="1036020"/>
    <lineage>
        <taxon>Bacteria</taxon>
        <taxon>Bacillati</taxon>
        <taxon>Actinomycetota</taxon>
        <taxon>Actinomycetes</taxon>
        <taxon>Propionibacteriales</taxon>
        <taxon>Nocardioidaceae</taxon>
        <taxon>Nocardioides</taxon>
    </lineage>
</organism>
<evidence type="ECO:0000313" key="2">
    <source>
        <dbReference type="EMBL" id="MBB3043750.1"/>
    </source>
</evidence>
<dbReference type="InterPro" id="IPR008254">
    <property type="entry name" value="Flavodoxin/NO_synth"/>
</dbReference>
<protein>
    <recommendedName>
        <fullName evidence="1">Flavodoxin-like domain-containing protein</fullName>
    </recommendedName>
</protein>
<sequence>MTSIESASAVRAAVVYESMFGCTEEIARSVARGLEDAGATVTLRNVGEASAEEIPPFDLLVVGAPTHAFSLSRPSTRHDAVRQGARPAAELVGLRDWIAALGRRQPADGRPFAAFDTRVSRVRHLPKAAATRAAHLLARQGYRSIAHPMAFVVDDLRGPVAEGEPERARRWAQGICRAVAVPKAAAG</sequence>
<reference evidence="2 3" key="1">
    <citation type="submission" date="2020-08" db="EMBL/GenBank/DDBJ databases">
        <title>Sequencing the genomes of 1000 actinobacteria strains.</title>
        <authorList>
            <person name="Klenk H.-P."/>
        </authorList>
    </citation>
    <scope>NUCLEOTIDE SEQUENCE [LARGE SCALE GENOMIC DNA]</scope>
    <source>
        <strain evidence="2 3">DSM 105498</strain>
    </source>
</reference>
<dbReference type="EMBL" id="JACHWR010000002">
    <property type="protein sequence ID" value="MBB3043750.1"/>
    <property type="molecule type" value="Genomic_DNA"/>
</dbReference>
<dbReference type="GO" id="GO:0009055">
    <property type="term" value="F:electron transfer activity"/>
    <property type="evidence" value="ECO:0007669"/>
    <property type="project" value="InterPro"/>
</dbReference>
<dbReference type="PROSITE" id="PS50902">
    <property type="entry name" value="FLAVODOXIN_LIKE"/>
    <property type="match status" value="1"/>
</dbReference>
<proteinExistence type="predicted"/>
<dbReference type="Gene3D" id="3.40.50.360">
    <property type="match status" value="1"/>
</dbReference>
<dbReference type="RefSeq" id="WP_183593525.1">
    <property type="nucleotide sequence ID" value="NZ_JACHWR010000002.1"/>
</dbReference>
<evidence type="ECO:0000313" key="3">
    <source>
        <dbReference type="Proteomes" id="UP000589626"/>
    </source>
</evidence>
<dbReference type="Pfam" id="PF00258">
    <property type="entry name" value="Flavodoxin_1"/>
    <property type="match status" value="1"/>
</dbReference>
<name>A0A7W4VXV9_9ACTN</name>
<keyword evidence="3" id="KW-1185">Reference proteome</keyword>
<dbReference type="PROSITE" id="PS00201">
    <property type="entry name" value="FLAVODOXIN"/>
    <property type="match status" value="1"/>
</dbReference>
<feature type="domain" description="Flavodoxin-like" evidence="1">
    <location>
        <begin position="12"/>
        <end position="176"/>
    </location>
</feature>
<accession>A0A7W4VXV9</accession>
<dbReference type="SUPFAM" id="SSF52218">
    <property type="entry name" value="Flavoproteins"/>
    <property type="match status" value="1"/>
</dbReference>
<dbReference type="InterPro" id="IPR029039">
    <property type="entry name" value="Flavoprotein-like_sf"/>
</dbReference>
<dbReference type="GO" id="GO:0010181">
    <property type="term" value="F:FMN binding"/>
    <property type="evidence" value="ECO:0007669"/>
    <property type="project" value="InterPro"/>
</dbReference>
<evidence type="ECO:0000259" key="1">
    <source>
        <dbReference type="PROSITE" id="PS50902"/>
    </source>
</evidence>